<dbReference type="GO" id="GO:0046872">
    <property type="term" value="F:metal ion binding"/>
    <property type="evidence" value="ECO:0007669"/>
    <property type="project" value="UniProtKB-KW"/>
</dbReference>
<dbReference type="RefSeq" id="WP_098143206.1">
    <property type="nucleotide sequence ID" value="NZ_PDDV01000013.1"/>
</dbReference>
<name>A0A2A7U358_EDWTA</name>
<dbReference type="Gene3D" id="2.40.40.20">
    <property type="match status" value="1"/>
</dbReference>
<comment type="cofactor">
    <cofactor evidence="1">
        <name>Mo-bis(molybdopterin guanine dinucleotide)</name>
        <dbReference type="ChEBI" id="CHEBI:60539"/>
    </cofactor>
</comment>
<dbReference type="InterPro" id="IPR037946">
    <property type="entry name" value="MopB_CT_Tetrathionate"/>
</dbReference>
<keyword evidence="5" id="KW-0479">Metal-binding</keyword>
<evidence type="ECO:0000256" key="2">
    <source>
        <dbReference type="ARBA" id="ARBA00010312"/>
    </source>
</evidence>
<reference evidence="13" key="1">
    <citation type="submission" date="2017-09" db="EMBL/GenBank/DDBJ databases">
        <title>FDA dAtabase for Regulatory Grade micrObial Sequences (FDA-ARGOS): Supporting development and validation of Infectious Disease Dx tests.</title>
        <authorList>
            <person name="Goldberg B."/>
            <person name="Campos J."/>
            <person name="Tallon L."/>
            <person name="Sadzewicz L."/>
            <person name="Ott S."/>
            <person name="Zhao X."/>
            <person name="Nagaraj S."/>
            <person name="Vavikolanu K."/>
            <person name="Aluvathingal J."/>
            <person name="Nadendla S."/>
            <person name="Geyer C."/>
            <person name="Sichtig H."/>
        </authorList>
    </citation>
    <scope>NUCLEOTIDE SEQUENCE [LARGE SCALE GENOMIC DNA]</scope>
    <source>
        <strain evidence="13">FDAARGOS_370</strain>
    </source>
</reference>
<proteinExistence type="inferred from homology"/>
<keyword evidence="8" id="KW-0408">Iron</keyword>
<dbReference type="InterPro" id="IPR050612">
    <property type="entry name" value="Prok_Mopterin_Oxidored"/>
</dbReference>
<dbReference type="GO" id="GO:0051539">
    <property type="term" value="F:4 iron, 4 sulfur cluster binding"/>
    <property type="evidence" value="ECO:0007669"/>
    <property type="project" value="UniProtKB-KW"/>
</dbReference>
<evidence type="ECO:0000256" key="4">
    <source>
        <dbReference type="ARBA" id="ARBA00022505"/>
    </source>
</evidence>
<dbReference type="InterPro" id="IPR041929">
    <property type="entry name" value="Tetrathionate-R_A_N"/>
</dbReference>
<evidence type="ECO:0000256" key="9">
    <source>
        <dbReference type="ARBA" id="ARBA00023014"/>
    </source>
</evidence>
<evidence type="ECO:0000256" key="1">
    <source>
        <dbReference type="ARBA" id="ARBA00001942"/>
    </source>
</evidence>
<dbReference type="SUPFAM" id="SSF53706">
    <property type="entry name" value="Formate dehydrogenase/DMSO reductase, domains 1-3"/>
    <property type="match status" value="1"/>
</dbReference>
<dbReference type="EMBL" id="PDDV01000013">
    <property type="protein sequence ID" value="PEH72673.1"/>
    <property type="molecule type" value="Genomic_DNA"/>
</dbReference>
<evidence type="ECO:0000256" key="8">
    <source>
        <dbReference type="ARBA" id="ARBA00023004"/>
    </source>
</evidence>
<evidence type="ECO:0000259" key="11">
    <source>
        <dbReference type="PROSITE" id="PS51669"/>
    </source>
</evidence>
<dbReference type="GO" id="GO:0043546">
    <property type="term" value="F:molybdopterin cofactor binding"/>
    <property type="evidence" value="ECO:0007669"/>
    <property type="project" value="InterPro"/>
</dbReference>
<evidence type="ECO:0000256" key="6">
    <source>
        <dbReference type="ARBA" id="ARBA00022729"/>
    </source>
</evidence>
<dbReference type="Pfam" id="PF01568">
    <property type="entry name" value="Molydop_binding"/>
    <property type="match status" value="1"/>
</dbReference>
<dbReference type="InterPro" id="IPR009010">
    <property type="entry name" value="Asp_de-COase-like_dom_sf"/>
</dbReference>
<feature type="domain" description="4Fe-4S Mo/W bis-MGD-type" evidence="11">
    <location>
        <begin position="72"/>
        <end position="156"/>
    </location>
</feature>
<evidence type="ECO:0000256" key="10">
    <source>
        <dbReference type="SAM" id="SignalP"/>
    </source>
</evidence>
<dbReference type="Pfam" id="PF00384">
    <property type="entry name" value="Molybdopterin"/>
    <property type="match status" value="1"/>
</dbReference>
<dbReference type="InterPro" id="IPR006963">
    <property type="entry name" value="Mopterin_OxRdtase_4Fe-4S_dom"/>
</dbReference>
<feature type="chain" id="PRO_5012631335" evidence="10">
    <location>
        <begin position="23"/>
        <end position="1028"/>
    </location>
</feature>
<accession>A0A2A7U358</accession>
<dbReference type="InterPro" id="IPR006311">
    <property type="entry name" value="TAT_signal"/>
</dbReference>
<dbReference type="Gene3D" id="2.20.25.90">
    <property type="entry name" value="ADC-like domains"/>
    <property type="match status" value="1"/>
</dbReference>
<dbReference type="Proteomes" id="UP000219788">
    <property type="component" value="Unassembled WGS sequence"/>
</dbReference>
<dbReference type="InterPro" id="IPR006657">
    <property type="entry name" value="MoPterin_dinucl-bd_dom"/>
</dbReference>
<comment type="caution">
    <text evidence="12">The sequence shown here is derived from an EMBL/GenBank/DDBJ whole genome shotgun (WGS) entry which is preliminary data.</text>
</comment>
<dbReference type="PROSITE" id="PS51669">
    <property type="entry name" value="4FE4S_MOW_BIS_MGD"/>
    <property type="match status" value="1"/>
</dbReference>
<dbReference type="PANTHER" id="PTHR43742">
    <property type="entry name" value="TRIMETHYLAMINE-N-OXIDE REDUCTASE"/>
    <property type="match status" value="1"/>
</dbReference>
<dbReference type="CDD" id="cd02758">
    <property type="entry name" value="MopB_Tetrathionate-Ra"/>
    <property type="match status" value="1"/>
</dbReference>
<dbReference type="InterPro" id="IPR006656">
    <property type="entry name" value="Mopterin_OxRdtase"/>
</dbReference>
<evidence type="ECO:0000313" key="13">
    <source>
        <dbReference type="Proteomes" id="UP000219788"/>
    </source>
</evidence>
<feature type="signal peptide" evidence="10">
    <location>
        <begin position="1"/>
        <end position="22"/>
    </location>
</feature>
<dbReference type="Gene3D" id="3.40.228.10">
    <property type="entry name" value="Dimethylsulfoxide Reductase, domain 2"/>
    <property type="match status" value="1"/>
</dbReference>
<keyword evidence="3" id="KW-0004">4Fe-4S</keyword>
<keyword evidence="4" id="KW-0500">Molybdenum</keyword>
<dbReference type="SMART" id="SM00926">
    <property type="entry name" value="Molybdop_Fe4S4"/>
    <property type="match status" value="1"/>
</dbReference>
<organism evidence="12 13">
    <name type="scientific">Edwardsiella tarda</name>
    <dbReference type="NCBI Taxonomy" id="636"/>
    <lineage>
        <taxon>Bacteria</taxon>
        <taxon>Pseudomonadati</taxon>
        <taxon>Pseudomonadota</taxon>
        <taxon>Gammaproteobacteria</taxon>
        <taxon>Enterobacterales</taxon>
        <taxon>Hafniaceae</taxon>
        <taxon>Edwardsiella</taxon>
    </lineage>
</organism>
<dbReference type="Gene3D" id="3.40.50.740">
    <property type="match status" value="2"/>
</dbReference>
<dbReference type="GO" id="GO:0016491">
    <property type="term" value="F:oxidoreductase activity"/>
    <property type="evidence" value="ECO:0007669"/>
    <property type="project" value="UniProtKB-KW"/>
</dbReference>
<evidence type="ECO:0000256" key="7">
    <source>
        <dbReference type="ARBA" id="ARBA00023002"/>
    </source>
</evidence>
<evidence type="ECO:0000313" key="12">
    <source>
        <dbReference type="EMBL" id="PEH72673.1"/>
    </source>
</evidence>
<dbReference type="PROSITE" id="PS51318">
    <property type="entry name" value="TAT"/>
    <property type="match status" value="1"/>
</dbReference>
<dbReference type="CDD" id="cd02780">
    <property type="entry name" value="MopB_CT_Tetrathionate_Arsenate-R"/>
    <property type="match status" value="1"/>
</dbReference>
<comment type="similarity">
    <text evidence="2">Belongs to the prokaryotic molybdopterin-containing oxidoreductase family.</text>
</comment>
<keyword evidence="7" id="KW-0560">Oxidoreductase</keyword>
<sequence length="1028" mass="111531">MDKRRRQLLKLGLAAGGGAVFAAGYAATARHMAREVTQGTAGEPTRSAQFGNALQPEMRIDADGRLQVNPQQRLANGMCFGCWTLCGIRMRIDNRSERILRIAGNPYHPLSQQQQLPYATPLAEAWRSLAGEAGLAGRSTACARGNAMLEIRESPYRITQPMKRVGKRGEGRWQTISYEQLLHEICEGGDLFGEGPVEGLRALRDLQTPLDPAHPEFGPRANQLLVTNAGDEGRDHIIKRFAMNSFGSRNFGHHGAYCGYAFRAGSGALMQDLEKNAHMKPDLEAVEFVLYIGTSPAQSGNPFKRQARQLAAARSQPGFSYVVVAPSQPLSTSLAAGANNRWIPIRPGSDAALALAMIRWIIEQQRYNADYLSQPSEAAMQQAGQAHWCNATHLVICQPGHPREGQFLTRADLAETPSDALSTGALVLAAADGALADADIAAPARLWVDSELTGAQGPIRVKSALTCLRDEAQKLTLAQYSAICGVPEAEIVALARQLTSHGTRAAVDTHGGTMHANGFYTAYAILMLNVMIGNINLKGGMMAKPPAYPAFGKGPCYNFDAFPGKVKPRGLMLSRSKASYEQSREYQEKVAAGQSPYPARAPWYPLSSPLLTEQLSAALAGYPYRLKAWINHLANPLYGVPGLRALLESRLRDPAQLPLIVAVDAFLNETTALADYLVPDTVTYESWGIAGIWQGVPTRAATARWPAVTPLSAKTADGRPLCLENFLIDVAKRLSLPGFGPRAQQNAQGEWLAIDSGDQYYLRAVANLAFVETAVAPATAEDMALSGVDRLLPTLQATLPAQEIGPVASVLARGGRFEDADRRYQGEWMTHRYRRPFAVWNAQLAAARNSMTGERYCGCPTWMAPRLADGTPLRERWPQDQWPFELTSYKSNIHSALSALSPRLCSVKRDNPLYLHPQDGARWGIANGDWVEVTTPGGTLRARAMLLESAMPGVIAIEHGYGHWELGARSHIIDGVAQPEPAARLAGVSLNQLGLVDPTRQSPGVVLDWVVGAAARQGLPARIRRVTA</sequence>
<dbReference type="PANTHER" id="PTHR43742:SF9">
    <property type="entry name" value="TETRATHIONATE REDUCTASE SUBUNIT A"/>
    <property type="match status" value="1"/>
</dbReference>
<dbReference type="SUPFAM" id="SSF50692">
    <property type="entry name" value="ADC-like"/>
    <property type="match status" value="1"/>
</dbReference>
<gene>
    <name evidence="12" type="ORF">CRM76_12425</name>
</gene>
<evidence type="ECO:0000256" key="5">
    <source>
        <dbReference type="ARBA" id="ARBA00022723"/>
    </source>
</evidence>
<keyword evidence="9" id="KW-0411">Iron-sulfur</keyword>
<dbReference type="STRING" id="636.AAW15_07900"/>
<protein>
    <submittedName>
        <fullName evidence="12">Tetrathionate reductase subunit TtrA</fullName>
    </submittedName>
</protein>
<keyword evidence="6 10" id="KW-0732">Signal</keyword>
<evidence type="ECO:0000256" key="3">
    <source>
        <dbReference type="ARBA" id="ARBA00022485"/>
    </source>
</evidence>
<dbReference type="AlphaFoldDB" id="A0A2A7U358"/>
<dbReference type="OrthoDB" id="9815647at2"/>